<feature type="region of interest" description="Disordered" evidence="1">
    <location>
        <begin position="1"/>
        <end position="44"/>
    </location>
</feature>
<evidence type="ECO:0000256" key="1">
    <source>
        <dbReference type="SAM" id="MobiDB-lite"/>
    </source>
</evidence>
<keyword evidence="3" id="KW-1185">Reference proteome</keyword>
<organism evidence="2 3">
    <name type="scientific">Polyporus arcularius HHB13444</name>
    <dbReference type="NCBI Taxonomy" id="1314778"/>
    <lineage>
        <taxon>Eukaryota</taxon>
        <taxon>Fungi</taxon>
        <taxon>Dikarya</taxon>
        <taxon>Basidiomycota</taxon>
        <taxon>Agaricomycotina</taxon>
        <taxon>Agaricomycetes</taxon>
        <taxon>Polyporales</taxon>
        <taxon>Polyporaceae</taxon>
        <taxon>Polyporus</taxon>
    </lineage>
</organism>
<dbReference type="InParanoid" id="A0A5C3PTE1"/>
<dbReference type="Proteomes" id="UP000308197">
    <property type="component" value="Unassembled WGS sequence"/>
</dbReference>
<feature type="compositionally biased region" description="Low complexity" evidence="1">
    <location>
        <begin position="8"/>
        <end position="17"/>
    </location>
</feature>
<sequence>MLCRAGEPSQPSTTQTPAPRCRSFSRSRGISTKHIPPGSSGPTLIPKETAALQMAFVQTLSDVYFADAEQLRTARCSTREARCTSAGRARRGTTQSSRISPPSEARRWRSIERVSRRRCTPSRSGSRRLEAARGGRY</sequence>
<feature type="compositionally biased region" description="Basic and acidic residues" evidence="1">
    <location>
        <begin position="127"/>
        <end position="137"/>
    </location>
</feature>
<feature type="compositionally biased region" description="Basic and acidic residues" evidence="1">
    <location>
        <begin position="104"/>
        <end position="114"/>
    </location>
</feature>
<reference evidence="2 3" key="1">
    <citation type="journal article" date="2019" name="Nat. Ecol. Evol.">
        <title>Megaphylogeny resolves global patterns of mushroom evolution.</title>
        <authorList>
            <person name="Varga T."/>
            <person name="Krizsan K."/>
            <person name="Foldi C."/>
            <person name="Dima B."/>
            <person name="Sanchez-Garcia M."/>
            <person name="Sanchez-Ramirez S."/>
            <person name="Szollosi G.J."/>
            <person name="Szarkandi J.G."/>
            <person name="Papp V."/>
            <person name="Albert L."/>
            <person name="Andreopoulos W."/>
            <person name="Angelini C."/>
            <person name="Antonin V."/>
            <person name="Barry K.W."/>
            <person name="Bougher N.L."/>
            <person name="Buchanan P."/>
            <person name="Buyck B."/>
            <person name="Bense V."/>
            <person name="Catcheside P."/>
            <person name="Chovatia M."/>
            <person name="Cooper J."/>
            <person name="Damon W."/>
            <person name="Desjardin D."/>
            <person name="Finy P."/>
            <person name="Geml J."/>
            <person name="Haridas S."/>
            <person name="Hughes K."/>
            <person name="Justo A."/>
            <person name="Karasinski D."/>
            <person name="Kautmanova I."/>
            <person name="Kiss B."/>
            <person name="Kocsube S."/>
            <person name="Kotiranta H."/>
            <person name="LaButti K.M."/>
            <person name="Lechner B.E."/>
            <person name="Liimatainen K."/>
            <person name="Lipzen A."/>
            <person name="Lukacs Z."/>
            <person name="Mihaltcheva S."/>
            <person name="Morgado L.N."/>
            <person name="Niskanen T."/>
            <person name="Noordeloos M.E."/>
            <person name="Ohm R.A."/>
            <person name="Ortiz-Santana B."/>
            <person name="Ovrebo C."/>
            <person name="Racz N."/>
            <person name="Riley R."/>
            <person name="Savchenko A."/>
            <person name="Shiryaev A."/>
            <person name="Soop K."/>
            <person name="Spirin V."/>
            <person name="Szebenyi C."/>
            <person name="Tomsovsky M."/>
            <person name="Tulloss R.E."/>
            <person name="Uehling J."/>
            <person name="Grigoriev I.V."/>
            <person name="Vagvolgyi C."/>
            <person name="Papp T."/>
            <person name="Martin F.M."/>
            <person name="Miettinen O."/>
            <person name="Hibbett D.S."/>
            <person name="Nagy L.G."/>
        </authorList>
    </citation>
    <scope>NUCLEOTIDE SEQUENCE [LARGE SCALE GENOMIC DNA]</scope>
    <source>
        <strain evidence="2 3">HHB13444</strain>
    </source>
</reference>
<protein>
    <submittedName>
        <fullName evidence="2">Uncharacterized protein</fullName>
    </submittedName>
</protein>
<gene>
    <name evidence="2" type="ORF">K466DRAFT_160408</name>
</gene>
<evidence type="ECO:0000313" key="3">
    <source>
        <dbReference type="Proteomes" id="UP000308197"/>
    </source>
</evidence>
<dbReference type="EMBL" id="ML210987">
    <property type="protein sequence ID" value="TFK93064.1"/>
    <property type="molecule type" value="Genomic_DNA"/>
</dbReference>
<accession>A0A5C3PTE1</accession>
<proteinExistence type="predicted"/>
<evidence type="ECO:0000313" key="2">
    <source>
        <dbReference type="EMBL" id="TFK93064.1"/>
    </source>
</evidence>
<feature type="region of interest" description="Disordered" evidence="1">
    <location>
        <begin position="76"/>
        <end position="137"/>
    </location>
</feature>
<name>A0A5C3PTE1_9APHY</name>
<dbReference type="AlphaFoldDB" id="A0A5C3PTE1"/>